<dbReference type="EMBL" id="JAPMLE010000001">
    <property type="protein sequence ID" value="MDR8525923.1"/>
    <property type="molecule type" value="Genomic_DNA"/>
</dbReference>
<reference evidence="11 13" key="1">
    <citation type="journal article" date="2022" name="bioRxiv">
        <title>Prophages regulate Shewanella fidelis 3313 motility and biofilm formation: implications for gut colonization dynamics in Ciona robusta.</title>
        <authorList>
            <person name="Natarajan O."/>
            <person name="Gibboney S.L."/>
            <person name="Young M.N."/>
            <person name="Lim S.J."/>
            <person name="Pluta N."/>
            <person name="Atkinson C.G."/>
            <person name="Leigh B.A."/>
            <person name="Liberti A."/>
            <person name="Kees E.D."/>
            <person name="Breitbart M."/>
            <person name="Gralnick J.A."/>
            <person name="Dishaw L.J."/>
        </authorList>
    </citation>
    <scope>NUCLEOTIDE SEQUENCE [LARGE SCALE GENOMIC DNA]</scope>
    <source>
        <strain evidence="11 13">JG4066</strain>
    </source>
</reference>
<dbReference type="GO" id="GO:0044781">
    <property type="term" value="P:bacterial-type flagellum organization"/>
    <property type="evidence" value="ECO:0007669"/>
    <property type="project" value="UniProtKB-KW"/>
</dbReference>
<protein>
    <recommendedName>
        <fullName evidence="2">Negative regulator of flagellin synthesis</fullName>
    </recommendedName>
    <alternativeName>
        <fullName evidence="8">Anti-sigma-28 factor</fullName>
    </alternativeName>
</protein>
<dbReference type="AlphaFoldDB" id="A0AAW8NS19"/>
<dbReference type="RefSeq" id="WP_310655844.1">
    <property type="nucleotide sequence ID" value="NZ_JAPMLA010000014.1"/>
</dbReference>
<keyword evidence="10" id="KW-0969">Cilium</keyword>
<evidence type="ECO:0000313" key="11">
    <source>
        <dbReference type="EMBL" id="MDW4826151.1"/>
    </source>
</evidence>
<evidence type="ECO:0000256" key="7">
    <source>
        <dbReference type="ARBA" id="ARBA00024739"/>
    </source>
</evidence>
<dbReference type="InterPro" id="IPR031316">
    <property type="entry name" value="FlgM_C"/>
</dbReference>
<comment type="similarity">
    <text evidence="1">Belongs to the FlgM family.</text>
</comment>
<evidence type="ECO:0000256" key="4">
    <source>
        <dbReference type="ARBA" id="ARBA00022795"/>
    </source>
</evidence>
<dbReference type="Proteomes" id="UP001259340">
    <property type="component" value="Unassembled WGS sequence"/>
</dbReference>
<keyword evidence="10" id="KW-0282">Flagellum</keyword>
<evidence type="ECO:0000256" key="6">
    <source>
        <dbReference type="ARBA" id="ARBA00023163"/>
    </source>
</evidence>
<keyword evidence="3" id="KW-0678">Repressor</keyword>
<dbReference type="EMBL" id="JAPMLD010000012">
    <property type="protein sequence ID" value="MDW4826151.1"/>
    <property type="molecule type" value="Genomic_DNA"/>
</dbReference>
<gene>
    <name evidence="10" type="primary">flgM</name>
    <name evidence="10" type="ORF">OS133_20120</name>
    <name evidence="11" type="ORF">OS134_18940</name>
</gene>
<organism evidence="10 12">
    <name type="scientific">Shewanella fidelis</name>
    <dbReference type="NCBI Taxonomy" id="173509"/>
    <lineage>
        <taxon>Bacteria</taxon>
        <taxon>Pseudomonadati</taxon>
        <taxon>Pseudomonadota</taxon>
        <taxon>Gammaproteobacteria</taxon>
        <taxon>Alteromonadales</taxon>
        <taxon>Shewanellaceae</taxon>
        <taxon>Shewanella</taxon>
    </lineage>
</organism>
<proteinExistence type="inferred from homology"/>
<keyword evidence="4" id="KW-1005">Bacterial flagellum biogenesis</keyword>
<keyword evidence="10" id="KW-0966">Cell projection</keyword>
<reference evidence="10" key="2">
    <citation type="submission" date="2022-11" db="EMBL/GenBank/DDBJ databases">
        <title>Prophages regulate Shewanella fidelis motility and biofilm formation: implications for gut colonization dynamics in Ciona robusta.</title>
        <authorList>
            <person name="Natarajan O."/>
            <person name="Gibboney S.L."/>
            <person name="Young M.N."/>
            <person name="Lim S.J."/>
            <person name="Pluta N."/>
            <person name="Atkinson C.G.F."/>
            <person name="Leigh B.A."/>
            <person name="Liberti A."/>
            <person name="Kees E."/>
            <person name="Breitbart M."/>
            <person name="Gralnick J."/>
            <person name="Dishaw L.J."/>
        </authorList>
    </citation>
    <scope>NUCLEOTIDE SEQUENCE</scope>
    <source>
        <strain evidence="10">3313</strain>
    </source>
</reference>
<dbReference type="SUPFAM" id="SSF101498">
    <property type="entry name" value="Anti-sigma factor FlgM"/>
    <property type="match status" value="1"/>
</dbReference>
<comment type="caution">
    <text evidence="10">The sequence shown here is derived from an EMBL/GenBank/DDBJ whole genome shotgun (WGS) entry which is preliminary data.</text>
</comment>
<name>A0AAW8NS19_9GAMM</name>
<accession>A0AAW8NS19</accession>
<dbReference type="GO" id="GO:0045892">
    <property type="term" value="P:negative regulation of DNA-templated transcription"/>
    <property type="evidence" value="ECO:0007669"/>
    <property type="project" value="InterPro"/>
</dbReference>
<evidence type="ECO:0000259" key="9">
    <source>
        <dbReference type="Pfam" id="PF04316"/>
    </source>
</evidence>
<sequence length="93" mass="10219">MEISKLNSTIHTELATSKNKTPVTQVADAPVATIIPQQEVSDDCRLIEAAQPQLEQLSDFDLSKVAQVRQSLVDGSFKLDLEQLAETMVQQHG</sequence>
<comment type="function">
    <text evidence="7">Responsible for the coupling of flagellin expression to flagellar assembly by preventing expression of the flagellin genes when a component of the middle class of proteins is defective. It negatively regulates flagellar genes by inhibiting the activity of FliA by directly binding to FliA.</text>
</comment>
<evidence type="ECO:0000256" key="1">
    <source>
        <dbReference type="ARBA" id="ARBA00005322"/>
    </source>
</evidence>
<keyword evidence="6" id="KW-0804">Transcription</keyword>
<dbReference type="Proteomes" id="UP001271263">
    <property type="component" value="Unassembled WGS sequence"/>
</dbReference>
<dbReference type="Pfam" id="PF04316">
    <property type="entry name" value="FlgM"/>
    <property type="match status" value="1"/>
</dbReference>
<evidence type="ECO:0000256" key="5">
    <source>
        <dbReference type="ARBA" id="ARBA00023015"/>
    </source>
</evidence>
<evidence type="ECO:0000313" key="13">
    <source>
        <dbReference type="Proteomes" id="UP001271263"/>
    </source>
</evidence>
<dbReference type="InterPro" id="IPR035890">
    <property type="entry name" value="Anti-sigma-28_factor_FlgM_sf"/>
</dbReference>
<dbReference type="NCBIfam" id="TIGR03824">
    <property type="entry name" value="FlgM_jcvi"/>
    <property type="match status" value="1"/>
</dbReference>
<evidence type="ECO:0000313" key="12">
    <source>
        <dbReference type="Proteomes" id="UP001259340"/>
    </source>
</evidence>
<evidence type="ECO:0000313" key="10">
    <source>
        <dbReference type="EMBL" id="MDR8525923.1"/>
    </source>
</evidence>
<evidence type="ECO:0000256" key="8">
    <source>
        <dbReference type="ARBA" id="ARBA00030117"/>
    </source>
</evidence>
<keyword evidence="5" id="KW-0805">Transcription regulation</keyword>
<evidence type="ECO:0000256" key="3">
    <source>
        <dbReference type="ARBA" id="ARBA00022491"/>
    </source>
</evidence>
<keyword evidence="13" id="KW-1185">Reference proteome</keyword>
<evidence type="ECO:0000256" key="2">
    <source>
        <dbReference type="ARBA" id="ARBA00017823"/>
    </source>
</evidence>
<dbReference type="InterPro" id="IPR007412">
    <property type="entry name" value="FlgM"/>
</dbReference>
<feature type="domain" description="Anti-sigma-28 factor FlgM C-terminal" evidence="9">
    <location>
        <begin position="39"/>
        <end position="89"/>
    </location>
</feature>